<reference evidence="3" key="2">
    <citation type="submission" date="2017-12" db="EMBL/GenBank/DDBJ databases">
        <title>Genome sequence of the Bar-tailed Godwit (Limosa lapponica baueri).</title>
        <authorList>
            <person name="Lima N.C.B."/>
            <person name="Parody-Merino A.M."/>
            <person name="Battley P.F."/>
            <person name="Fidler A.E."/>
            <person name="Prosdocimi F."/>
        </authorList>
    </citation>
    <scope>NUCLEOTIDE SEQUENCE [LARGE SCALE GENOMIC DNA]</scope>
</reference>
<dbReference type="Gene3D" id="3.60.10.10">
    <property type="entry name" value="Endonuclease/exonuclease/phosphatase"/>
    <property type="match status" value="1"/>
</dbReference>
<dbReference type="OrthoDB" id="9393271at2759"/>
<accession>A0A2I0UG03</accession>
<evidence type="ECO:0000313" key="2">
    <source>
        <dbReference type="EMBL" id="PKU44969.1"/>
    </source>
</evidence>
<dbReference type="Pfam" id="PF03372">
    <property type="entry name" value="Exo_endo_phos"/>
    <property type="match status" value="1"/>
</dbReference>
<evidence type="ECO:0000259" key="1">
    <source>
        <dbReference type="Pfam" id="PF03372"/>
    </source>
</evidence>
<feature type="domain" description="Endonuclease/exonuclease/phosphatase" evidence="1">
    <location>
        <begin position="20"/>
        <end position="75"/>
    </location>
</feature>
<dbReference type="GO" id="GO:0003824">
    <property type="term" value="F:catalytic activity"/>
    <property type="evidence" value="ECO:0007669"/>
    <property type="project" value="InterPro"/>
</dbReference>
<protein>
    <submittedName>
        <fullName evidence="2">Mitochondrial fission process protein 1</fullName>
    </submittedName>
</protein>
<keyword evidence="3" id="KW-1185">Reference proteome</keyword>
<reference evidence="3" key="1">
    <citation type="submission" date="2017-11" db="EMBL/GenBank/DDBJ databases">
        <authorList>
            <person name="Lima N.C."/>
            <person name="Parody-Merino A.M."/>
            <person name="Battley P.F."/>
            <person name="Fidler A.E."/>
            <person name="Prosdocimi F."/>
        </authorList>
    </citation>
    <scope>NUCLEOTIDE SEQUENCE [LARGE SCALE GENOMIC DNA]</scope>
</reference>
<evidence type="ECO:0000313" key="3">
    <source>
        <dbReference type="Proteomes" id="UP000233556"/>
    </source>
</evidence>
<sequence length="151" mass="16981">MRSTAQVNCIYTNAHSMGTEQEELETIVQQENYDIVAITETWWNDSHNWSAAMGGYKLFRRDKQGRRGSGVALYVGECFGCLVLNDGDERVECLWVRIRGKANKADIMVGVCYSPPNQAEEEEEIFCEQLGEVSRSLALVPMGVFNLLHVG</sequence>
<dbReference type="SUPFAM" id="SSF56219">
    <property type="entry name" value="DNase I-like"/>
    <property type="match status" value="1"/>
</dbReference>
<dbReference type="InterPro" id="IPR005135">
    <property type="entry name" value="Endo/exonuclease/phosphatase"/>
</dbReference>
<dbReference type="GO" id="GO:0007508">
    <property type="term" value="P:larval heart development"/>
    <property type="evidence" value="ECO:0007669"/>
    <property type="project" value="TreeGrafter"/>
</dbReference>
<dbReference type="GO" id="GO:0061343">
    <property type="term" value="P:cell adhesion involved in heart morphogenesis"/>
    <property type="evidence" value="ECO:0007669"/>
    <property type="project" value="TreeGrafter"/>
</dbReference>
<gene>
    <name evidence="2" type="ORF">llap_4723</name>
</gene>
<proteinExistence type="predicted"/>
<name>A0A2I0UG03_LIMLA</name>
<organism evidence="2 3">
    <name type="scientific">Limosa lapponica baueri</name>
    <dbReference type="NCBI Taxonomy" id="1758121"/>
    <lineage>
        <taxon>Eukaryota</taxon>
        <taxon>Metazoa</taxon>
        <taxon>Chordata</taxon>
        <taxon>Craniata</taxon>
        <taxon>Vertebrata</taxon>
        <taxon>Euteleostomi</taxon>
        <taxon>Archelosauria</taxon>
        <taxon>Archosauria</taxon>
        <taxon>Dinosauria</taxon>
        <taxon>Saurischia</taxon>
        <taxon>Theropoda</taxon>
        <taxon>Coelurosauria</taxon>
        <taxon>Aves</taxon>
        <taxon>Neognathae</taxon>
        <taxon>Neoaves</taxon>
        <taxon>Charadriiformes</taxon>
        <taxon>Scolopacidae</taxon>
        <taxon>Limosa</taxon>
    </lineage>
</organism>
<dbReference type="PANTHER" id="PTHR33395">
    <property type="entry name" value="TRANSCRIPTASE, PUTATIVE-RELATED-RELATED"/>
    <property type="match status" value="1"/>
</dbReference>
<dbReference type="AlphaFoldDB" id="A0A2I0UG03"/>
<dbReference type="GO" id="GO:0031012">
    <property type="term" value="C:extracellular matrix"/>
    <property type="evidence" value="ECO:0007669"/>
    <property type="project" value="TreeGrafter"/>
</dbReference>
<dbReference type="Proteomes" id="UP000233556">
    <property type="component" value="Unassembled WGS sequence"/>
</dbReference>
<dbReference type="InterPro" id="IPR036691">
    <property type="entry name" value="Endo/exonu/phosph_ase_sf"/>
</dbReference>
<dbReference type="EMBL" id="KZ505791">
    <property type="protein sequence ID" value="PKU44969.1"/>
    <property type="molecule type" value="Genomic_DNA"/>
</dbReference>
<dbReference type="PANTHER" id="PTHR33395:SF22">
    <property type="entry name" value="REVERSE TRANSCRIPTASE DOMAIN-CONTAINING PROTEIN"/>
    <property type="match status" value="1"/>
</dbReference>